<dbReference type="Pfam" id="PF02985">
    <property type="entry name" value="HEAT"/>
    <property type="match status" value="1"/>
</dbReference>
<dbReference type="PANTHER" id="PTHR10648">
    <property type="entry name" value="SERINE/THREONINE-PROTEIN PHOSPHATASE PP2A 65 KDA REGULATORY SUBUNIT"/>
    <property type="match status" value="1"/>
</dbReference>
<gene>
    <name evidence="3" type="ORF">EGYM00163_LOCUS39328</name>
</gene>
<evidence type="ECO:0000313" key="3">
    <source>
        <dbReference type="EMBL" id="CAE0828060.1"/>
    </source>
</evidence>
<feature type="repeat" description="HEAT" evidence="2">
    <location>
        <begin position="234"/>
        <end position="272"/>
    </location>
</feature>
<dbReference type="InterPro" id="IPR011989">
    <property type="entry name" value="ARM-like"/>
</dbReference>
<keyword evidence="1" id="KW-0677">Repeat</keyword>
<dbReference type="InterPro" id="IPR021133">
    <property type="entry name" value="HEAT_type_2"/>
</dbReference>
<feature type="repeat" description="HEAT" evidence="2">
    <location>
        <begin position="116"/>
        <end position="154"/>
    </location>
</feature>
<dbReference type="Gene3D" id="1.25.10.10">
    <property type="entry name" value="Leucine-rich Repeat Variant"/>
    <property type="match status" value="1"/>
</dbReference>
<proteinExistence type="predicted"/>
<feature type="repeat" description="HEAT" evidence="2">
    <location>
        <begin position="353"/>
        <end position="391"/>
    </location>
</feature>
<organism evidence="3">
    <name type="scientific">Eutreptiella gymnastica</name>
    <dbReference type="NCBI Taxonomy" id="73025"/>
    <lineage>
        <taxon>Eukaryota</taxon>
        <taxon>Discoba</taxon>
        <taxon>Euglenozoa</taxon>
        <taxon>Euglenida</taxon>
        <taxon>Spirocuta</taxon>
        <taxon>Euglenophyceae</taxon>
        <taxon>Eutreptiales</taxon>
        <taxon>Eutreptiaceae</taxon>
        <taxon>Eutreptiella</taxon>
    </lineage>
</organism>
<dbReference type="EMBL" id="HBJA01114098">
    <property type="protein sequence ID" value="CAE0828060.1"/>
    <property type="molecule type" value="Transcribed_RNA"/>
</dbReference>
<dbReference type="SUPFAM" id="SSF48371">
    <property type="entry name" value="ARM repeat"/>
    <property type="match status" value="1"/>
</dbReference>
<evidence type="ECO:0000256" key="2">
    <source>
        <dbReference type="PROSITE-ProRule" id="PRU00103"/>
    </source>
</evidence>
<dbReference type="GO" id="GO:0019888">
    <property type="term" value="F:protein phosphatase regulator activity"/>
    <property type="evidence" value="ECO:0007669"/>
    <property type="project" value="TreeGrafter"/>
</dbReference>
<dbReference type="InterPro" id="IPR051023">
    <property type="entry name" value="PP2A_Regulatory_Subunit_A"/>
</dbReference>
<dbReference type="AlphaFoldDB" id="A0A7S4G832"/>
<dbReference type="InterPro" id="IPR016024">
    <property type="entry name" value="ARM-type_fold"/>
</dbReference>
<dbReference type="GO" id="GO:0005737">
    <property type="term" value="C:cytoplasm"/>
    <property type="evidence" value="ECO:0007669"/>
    <property type="project" value="TreeGrafter"/>
</dbReference>
<reference evidence="3" key="1">
    <citation type="submission" date="2021-01" db="EMBL/GenBank/DDBJ databases">
        <authorList>
            <person name="Corre E."/>
            <person name="Pelletier E."/>
            <person name="Niang G."/>
            <person name="Scheremetjew M."/>
            <person name="Finn R."/>
            <person name="Kale V."/>
            <person name="Holt S."/>
            <person name="Cochrane G."/>
            <person name="Meng A."/>
            <person name="Brown T."/>
            <person name="Cohen L."/>
        </authorList>
    </citation>
    <scope>NUCLEOTIDE SEQUENCE</scope>
    <source>
        <strain evidence="3">CCMP1594</strain>
    </source>
</reference>
<feature type="repeat" description="HEAT" evidence="2">
    <location>
        <begin position="155"/>
        <end position="193"/>
    </location>
</feature>
<dbReference type="PANTHER" id="PTHR10648:SF1">
    <property type="entry name" value="SERINE_THREONINE-PROTEIN PHOSPHATASE 4 REGULATORY SUBUNIT 1"/>
    <property type="match status" value="1"/>
</dbReference>
<sequence>MMYNEFGGDEGDDFDEEDFIGEYAIDDTLDPLTRLERYHTSDFSLQRLVLVRELVDTAKGAGYDDTVARLLPLLGNFVADSEPAVRQMFVEQLHPLSVFLIEHGGERGYTELINTFLPYTFELLVDKNVEVGASAVNALIKLVELVNQEHVEPQLLNVVVTLAHDERAEDYRVVAAQLFNELAPRFGEQLCKDVVVKEVVTLADDMSFSVRKTVASNLGKIGKVIGQEESVNKLFPIFLQLSKDDIWGVRKACAESICEISEGITRTHRPNLFEIFERFTEDVSRWVRVAAYQQLGPLISTCEKGEVTPRLLKCFTDMAFQSESGNDSDFAEYCAFSFPAVVQSVGKENWNDLEGAYLTLIKDVQWKVRKSLAHSLHEIARIVQTEITEKTLTQAFDLFLKDLDEVKVGVVGNISEFIEVLGDEQREKYIPVICQLPSETDNWRLRKMIAQKLGNLAALVSPATCRGTIAELGMRLLEDSVADVRQASYKSCGSILRRLCQGERDDREQFLTYIKKLATSTNYQVRQMFVYIAQEVSEQESEDPSVLIFREEFLDALVDLAGDRVPNVRLALAKVLSNSLWNNSSLKTNPKVIQIREKLMADKTKDVVYFASHEIPTRPAEGA</sequence>
<dbReference type="InterPro" id="IPR000357">
    <property type="entry name" value="HEAT"/>
</dbReference>
<dbReference type="PROSITE" id="PS50077">
    <property type="entry name" value="HEAT_REPEAT"/>
    <property type="match status" value="5"/>
</dbReference>
<evidence type="ECO:0000256" key="1">
    <source>
        <dbReference type="ARBA" id="ARBA00022737"/>
    </source>
</evidence>
<feature type="repeat" description="HEAT" evidence="2">
    <location>
        <begin position="195"/>
        <end position="233"/>
    </location>
</feature>
<evidence type="ECO:0008006" key="4">
    <source>
        <dbReference type="Google" id="ProtNLM"/>
    </source>
</evidence>
<accession>A0A7S4G832</accession>
<protein>
    <recommendedName>
        <fullName evidence="4">TOG domain-containing protein</fullName>
    </recommendedName>
</protein>
<name>A0A7S4G832_9EUGL</name>